<dbReference type="AlphaFoldDB" id="A0AAU9K4N5"/>
<gene>
    <name evidence="3" type="ORF">BSTOLATCC_MIC54028</name>
</gene>
<dbReference type="PANTHER" id="PTHR37473">
    <property type="entry name" value="EF-HAND DOMAIN-CONTAINING PROTEIN"/>
    <property type="match status" value="1"/>
</dbReference>
<sequence>MYDNSEDSSPDQRSNSLAMQKPQRKNPIADAADLANRIRLLKFEHSRALKRIEETKDRIAEVINSRTRNAQDKQIREQWKQQQLKQEEELREKNRQLRQLKEDKMYQMQYELFNVKQRVGNRMRNAKEFIKRTIQQKSLDTRRENKKKRESILLGSKQANMRTKFLEEHKTQKAKSFYEHRIDYEDNHRFDLEKHIQDLETQERILLERVQRAQEIQREALEEFEQS</sequence>
<name>A0AAU9K4N5_9CILI</name>
<comment type="caution">
    <text evidence="3">The sequence shown here is derived from an EMBL/GenBank/DDBJ whole genome shotgun (WGS) entry which is preliminary data.</text>
</comment>
<feature type="region of interest" description="Disordered" evidence="2">
    <location>
        <begin position="1"/>
        <end position="30"/>
    </location>
</feature>
<dbReference type="Proteomes" id="UP001162131">
    <property type="component" value="Unassembled WGS sequence"/>
</dbReference>
<evidence type="ECO:0000313" key="4">
    <source>
        <dbReference type="Proteomes" id="UP001162131"/>
    </source>
</evidence>
<evidence type="ECO:0000256" key="2">
    <source>
        <dbReference type="SAM" id="MobiDB-lite"/>
    </source>
</evidence>
<dbReference type="PANTHER" id="PTHR37473:SF1">
    <property type="entry name" value="EF-HAND DOMAIN-CONTAINING PROTEIN"/>
    <property type="match status" value="1"/>
</dbReference>
<evidence type="ECO:0000256" key="1">
    <source>
        <dbReference type="SAM" id="Coils"/>
    </source>
</evidence>
<keyword evidence="4" id="KW-1185">Reference proteome</keyword>
<proteinExistence type="predicted"/>
<evidence type="ECO:0000313" key="3">
    <source>
        <dbReference type="EMBL" id="CAG9331974.1"/>
    </source>
</evidence>
<feature type="coiled-coil region" evidence="1">
    <location>
        <begin position="196"/>
        <end position="227"/>
    </location>
</feature>
<protein>
    <submittedName>
        <fullName evidence="3">Uncharacterized protein</fullName>
    </submittedName>
</protein>
<keyword evidence="1" id="KW-0175">Coiled coil</keyword>
<organism evidence="3 4">
    <name type="scientific">Blepharisma stoltei</name>
    <dbReference type="NCBI Taxonomy" id="1481888"/>
    <lineage>
        <taxon>Eukaryota</taxon>
        <taxon>Sar</taxon>
        <taxon>Alveolata</taxon>
        <taxon>Ciliophora</taxon>
        <taxon>Postciliodesmatophora</taxon>
        <taxon>Heterotrichea</taxon>
        <taxon>Heterotrichida</taxon>
        <taxon>Blepharismidae</taxon>
        <taxon>Blepharisma</taxon>
    </lineage>
</organism>
<reference evidence="3" key="1">
    <citation type="submission" date="2021-09" db="EMBL/GenBank/DDBJ databases">
        <authorList>
            <consortium name="AG Swart"/>
            <person name="Singh M."/>
            <person name="Singh A."/>
            <person name="Seah K."/>
            <person name="Emmerich C."/>
        </authorList>
    </citation>
    <scope>NUCLEOTIDE SEQUENCE</scope>
    <source>
        <strain evidence="3">ATCC30299</strain>
    </source>
</reference>
<accession>A0AAU9K4N5</accession>
<feature type="coiled-coil region" evidence="1">
    <location>
        <begin position="76"/>
        <end position="103"/>
    </location>
</feature>
<dbReference type="EMBL" id="CAJZBQ010000053">
    <property type="protein sequence ID" value="CAG9331974.1"/>
    <property type="molecule type" value="Genomic_DNA"/>
</dbReference>